<feature type="transmembrane region" description="Helical" evidence="1">
    <location>
        <begin position="180"/>
        <end position="197"/>
    </location>
</feature>
<dbReference type="EMBL" id="QXHD01000004">
    <property type="protein sequence ID" value="NEZ58606.1"/>
    <property type="molecule type" value="Genomic_DNA"/>
</dbReference>
<accession>A0A6M0RR07</accession>
<proteinExistence type="predicted"/>
<keyword evidence="3" id="KW-1185">Reference proteome</keyword>
<protein>
    <submittedName>
        <fullName evidence="2">Uncharacterized protein</fullName>
    </submittedName>
</protein>
<evidence type="ECO:0000313" key="3">
    <source>
        <dbReference type="Proteomes" id="UP000481033"/>
    </source>
</evidence>
<keyword evidence="1" id="KW-0812">Transmembrane</keyword>
<gene>
    <name evidence="2" type="ORF">DXZ20_23745</name>
</gene>
<dbReference type="AlphaFoldDB" id="A0A6M0RR07"/>
<dbReference type="RefSeq" id="WP_163661367.1">
    <property type="nucleotide sequence ID" value="NZ_QXHD01000004.1"/>
</dbReference>
<comment type="caution">
    <text evidence="2">The sequence shown here is derived from an EMBL/GenBank/DDBJ whole genome shotgun (WGS) entry which is preliminary data.</text>
</comment>
<sequence>MKHVQHDALEQAIDIRAARTLCRDGWSCEQINAVLKNIDISHQQFETIQAQSRELDELQQVFGPPINSLRSEHAEPSQSDLDFLNRGPDAAASVLREKGWNSYEIDLVIRESMFVPLEESKLAPQQPAYVSYPTTIPVFPTQNPNGYALGYPDGGIAAAATLSDRSHFHRTSSGTLRRDIFILTFMATIGLVMVFTLL</sequence>
<evidence type="ECO:0000313" key="2">
    <source>
        <dbReference type="EMBL" id="NEZ58606.1"/>
    </source>
</evidence>
<keyword evidence="1" id="KW-1133">Transmembrane helix</keyword>
<dbReference type="Proteomes" id="UP000481033">
    <property type="component" value="Unassembled WGS sequence"/>
</dbReference>
<name>A0A6M0RR07_9CYAN</name>
<reference evidence="2 3" key="1">
    <citation type="journal article" date="2020" name="Microb. Ecol.">
        <title>Ecogenomics of the Marine Benthic Filamentous Cyanobacterium Adonisia.</title>
        <authorList>
            <person name="Walter J.M."/>
            <person name="Coutinho F.H."/>
            <person name="Leomil L."/>
            <person name="Hargreaves P.I."/>
            <person name="Campeao M.E."/>
            <person name="Vieira V.V."/>
            <person name="Silva B.S."/>
            <person name="Fistarol G.O."/>
            <person name="Salomon P.S."/>
            <person name="Sawabe T."/>
            <person name="Mino S."/>
            <person name="Hosokawa M."/>
            <person name="Miyashita H."/>
            <person name="Maruyama F."/>
            <person name="van Verk M.C."/>
            <person name="Dutilh B.E."/>
            <person name="Thompson C.C."/>
            <person name="Thompson F.L."/>
        </authorList>
    </citation>
    <scope>NUCLEOTIDE SEQUENCE [LARGE SCALE GENOMIC DNA]</scope>
    <source>
        <strain evidence="2 3">CCMR0081</strain>
    </source>
</reference>
<organism evidence="2 3">
    <name type="scientific">Adonisia turfae CCMR0081</name>
    <dbReference type="NCBI Taxonomy" id="2292702"/>
    <lineage>
        <taxon>Bacteria</taxon>
        <taxon>Bacillati</taxon>
        <taxon>Cyanobacteriota</taxon>
        <taxon>Adonisia</taxon>
        <taxon>Adonisia turfae</taxon>
    </lineage>
</organism>
<evidence type="ECO:0000256" key="1">
    <source>
        <dbReference type="SAM" id="Phobius"/>
    </source>
</evidence>
<keyword evidence="1" id="KW-0472">Membrane</keyword>